<sequence>MKLIFLLLTLVFGIQANQGLHYSFMKSFSNVEIFDKPYESDYLKYFGISGLNWYAEIKDSDRNVIKAEIKNENWSTLHYQGYRISFDSNGYLANIKIASPSYRFGKKRIGIGSTYKEVKRAYWHQGKVRDMKANEIGFIDGYEGHPSNDAYKPWVFFKFDDEQKVIDMTICPNGI</sequence>
<name>A0ABQ6G6K9_9BACL</name>
<reference evidence="1 2" key="1">
    <citation type="submission" date="2023-03" db="EMBL/GenBank/DDBJ databases">
        <title>Draft genome sequence of the bacteria which degrade cell wall of Tricholomamatutake.</title>
        <authorList>
            <person name="Konishi Y."/>
            <person name="Fukuta Y."/>
            <person name="Shirasaka N."/>
        </authorList>
    </citation>
    <scope>NUCLEOTIDE SEQUENCE [LARGE SCALE GENOMIC DNA]</scope>
    <source>
        <strain evidence="2">mu1</strain>
    </source>
</reference>
<gene>
    <name evidence="1" type="ORF">MU1_09330</name>
</gene>
<evidence type="ECO:0000313" key="2">
    <source>
        <dbReference type="Proteomes" id="UP001157114"/>
    </source>
</evidence>
<keyword evidence="2" id="KW-1185">Reference proteome</keyword>
<evidence type="ECO:0000313" key="1">
    <source>
        <dbReference type="EMBL" id="GLX66589.1"/>
    </source>
</evidence>
<dbReference type="RefSeq" id="WP_284237281.1">
    <property type="nucleotide sequence ID" value="NZ_BSSQ01000003.1"/>
</dbReference>
<accession>A0ABQ6G6K9</accession>
<proteinExistence type="predicted"/>
<organism evidence="1 2">
    <name type="scientific">Paenibacillus glycanilyticus</name>
    <dbReference type="NCBI Taxonomy" id="126569"/>
    <lineage>
        <taxon>Bacteria</taxon>
        <taxon>Bacillati</taxon>
        <taxon>Bacillota</taxon>
        <taxon>Bacilli</taxon>
        <taxon>Bacillales</taxon>
        <taxon>Paenibacillaceae</taxon>
        <taxon>Paenibacillus</taxon>
    </lineage>
</organism>
<protein>
    <submittedName>
        <fullName evidence="1">Uncharacterized protein</fullName>
    </submittedName>
</protein>
<dbReference type="Proteomes" id="UP001157114">
    <property type="component" value="Unassembled WGS sequence"/>
</dbReference>
<dbReference type="EMBL" id="BSSQ01000003">
    <property type="protein sequence ID" value="GLX66589.1"/>
    <property type="molecule type" value="Genomic_DNA"/>
</dbReference>
<comment type="caution">
    <text evidence="1">The sequence shown here is derived from an EMBL/GenBank/DDBJ whole genome shotgun (WGS) entry which is preliminary data.</text>
</comment>